<evidence type="ECO:0000256" key="4">
    <source>
        <dbReference type="ARBA" id="ARBA00022679"/>
    </source>
</evidence>
<evidence type="ECO:0000259" key="12">
    <source>
        <dbReference type="Pfam" id="PF04101"/>
    </source>
</evidence>
<feature type="domain" description="Glycosyl transferase family 28 C-terminal" evidence="12">
    <location>
        <begin position="189"/>
        <end position="343"/>
    </location>
</feature>
<dbReference type="InterPro" id="IPR004276">
    <property type="entry name" value="GlycoTrans_28_N"/>
</dbReference>
<dbReference type="RefSeq" id="WP_307220342.1">
    <property type="nucleotide sequence ID" value="NZ_JAUSTI010000019.1"/>
</dbReference>
<dbReference type="CDD" id="cd03785">
    <property type="entry name" value="GT28_MurG"/>
    <property type="match status" value="1"/>
</dbReference>
<keyword evidence="2 10" id="KW-0132">Cell division</keyword>
<evidence type="ECO:0000256" key="9">
    <source>
        <dbReference type="ARBA" id="ARBA00023316"/>
    </source>
</evidence>
<evidence type="ECO:0000256" key="1">
    <source>
        <dbReference type="ARBA" id="ARBA00022475"/>
    </source>
</evidence>
<proteinExistence type="inferred from homology"/>
<evidence type="ECO:0000256" key="10">
    <source>
        <dbReference type="HAMAP-Rule" id="MF_00033"/>
    </source>
</evidence>
<dbReference type="PANTHER" id="PTHR21015">
    <property type="entry name" value="UDP-N-ACETYLGLUCOSAMINE--N-ACETYLMURAMYL-(PENTAPEPTIDE) PYROPHOSPHORYL-UNDECAPRENOL N-ACETYLGLUCOSAMINE TRANSFERASE 1"/>
    <property type="match status" value="1"/>
</dbReference>
<comment type="subcellular location">
    <subcellularLocation>
        <location evidence="10">Cell membrane</location>
        <topology evidence="10">Peripheral membrane protein</topology>
        <orientation evidence="10">Cytoplasmic side</orientation>
    </subcellularLocation>
</comment>
<dbReference type="HAMAP" id="MF_00033">
    <property type="entry name" value="MurG"/>
    <property type="match status" value="1"/>
</dbReference>
<sequence length="361" mass="40303">MKNKIVLTGGGSAGHVTPNLSLIPDLQNAGWEIHYIGTKKGIESKVVPKDSVIYHSVKAGKWRRYFDWKNLTDIFNVFLGICKSTLIIRKIKPNVIFSKGGFVSVPIVIGGWLNRVPVILHESDLTPGLANKLSTPFAQNICTSFAETLDFLPKNKSIHVGSPIRQELISGDASNGLSYCGFVEGKPILMVLGGSLGSVKINKLIRDNINDILNKFQIVHICGKGKLDKGFNEIQGYRQFEYVQKEMADLFKITDIAVGRAGSNSIFEFLYLKIPSLLIPLPKTASRGDQILNAAMFSELGYSKMLQEENLTDKAFLDALDELFHDKEKYIQKMMRAKLPDGKENIVKLINQFNIERNVMQ</sequence>
<dbReference type="InterPro" id="IPR007235">
    <property type="entry name" value="Glyco_trans_28_C"/>
</dbReference>
<feature type="domain" description="Glycosyltransferase family 28 N-terminal" evidence="11">
    <location>
        <begin position="5"/>
        <end position="142"/>
    </location>
</feature>
<keyword evidence="8 10" id="KW-0131">Cell cycle</keyword>
<evidence type="ECO:0000256" key="7">
    <source>
        <dbReference type="ARBA" id="ARBA00023136"/>
    </source>
</evidence>
<comment type="caution">
    <text evidence="10">Lacks conserved residue(s) required for the propagation of feature annotation.</text>
</comment>
<feature type="binding site" evidence="10">
    <location>
        <position position="165"/>
    </location>
    <ligand>
        <name>UDP-N-acetyl-alpha-D-glucosamine</name>
        <dbReference type="ChEBI" id="CHEBI:57705"/>
    </ligand>
</feature>
<dbReference type="EMBL" id="JAUSTI010000019">
    <property type="protein sequence ID" value="MDQ0173377.1"/>
    <property type="molecule type" value="Genomic_DNA"/>
</dbReference>
<dbReference type="Pfam" id="PF04101">
    <property type="entry name" value="Glyco_tran_28_C"/>
    <property type="match status" value="1"/>
</dbReference>
<dbReference type="PANTHER" id="PTHR21015:SF27">
    <property type="entry name" value="UDP-N-ACETYLGLUCOSAMINE--N-ACETYLMURAMYL-(PENTAPEPTIDE) PYROPHOSPHORYL-UNDECAPRENOL N-ACETYLGLUCOSAMINE TRANSFERASE"/>
    <property type="match status" value="1"/>
</dbReference>
<evidence type="ECO:0000256" key="2">
    <source>
        <dbReference type="ARBA" id="ARBA00022618"/>
    </source>
</evidence>
<evidence type="ECO:0000256" key="5">
    <source>
        <dbReference type="ARBA" id="ARBA00022960"/>
    </source>
</evidence>
<organism evidence="13 14">
    <name type="scientific">Paenibacillus tundrae</name>
    <dbReference type="NCBI Taxonomy" id="528187"/>
    <lineage>
        <taxon>Bacteria</taxon>
        <taxon>Bacillati</taxon>
        <taxon>Bacillota</taxon>
        <taxon>Bacilli</taxon>
        <taxon>Bacillales</taxon>
        <taxon>Paenibacillaceae</taxon>
        <taxon>Paenibacillus</taxon>
    </lineage>
</organism>
<keyword evidence="5 10" id="KW-0133">Cell shape</keyword>
<evidence type="ECO:0000256" key="3">
    <source>
        <dbReference type="ARBA" id="ARBA00022676"/>
    </source>
</evidence>
<dbReference type="EC" id="2.4.1.227" evidence="10"/>
<dbReference type="GO" id="GO:0016757">
    <property type="term" value="F:glycosyltransferase activity"/>
    <property type="evidence" value="ECO:0007669"/>
    <property type="project" value="UniProtKB-KW"/>
</dbReference>
<evidence type="ECO:0000313" key="14">
    <source>
        <dbReference type="Proteomes" id="UP001233836"/>
    </source>
</evidence>
<keyword evidence="1 10" id="KW-1003">Cell membrane</keyword>
<protein>
    <recommendedName>
        <fullName evidence="10">UDP-N-acetylglucosamine--N-acetylmuramyl-(pentapeptide) pyrophosphoryl-undecaprenol N-acetylglucosamine transferase</fullName>
        <ecNumber evidence="10">2.4.1.227</ecNumber>
    </recommendedName>
    <alternativeName>
        <fullName evidence="10">Undecaprenyl-PP-MurNAc-pentapeptide-UDPGlcNAc GlcNAc transferase</fullName>
    </alternativeName>
</protein>
<feature type="binding site" evidence="10">
    <location>
        <begin position="12"/>
        <end position="14"/>
    </location>
    <ligand>
        <name>UDP-N-acetyl-alpha-D-glucosamine</name>
        <dbReference type="ChEBI" id="CHEBI:57705"/>
    </ligand>
</feature>
<comment type="pathway">
    <text evidence="10">Cell wall biogenesis; peptidoglycan biosynthesis.</text>
</comment>
<dbReference type="InterPro" id="IPR006009">
    <property type="entry name" value="GlcNAc_MurG"/>
</dbReference>
<evidence type="ECO:0000256" key="8">
    <source>
        <dbReference type="ARBA" id="ARBA00023306"/>
    </source>
</evidence>
<reference evidence="13 14" key="1">
    <citation type="submission" date="2023-07" db="EMBL/GenBank/DDBJ databases">
        <title>Sorghum-associated microbial communities from plants grown in Nebraska, USA.</title>
        <authorList>
            <person name="Schachtman D."/>
        </authorList>
    </citation>
    <scope>NUCLEOTIDE SEQUENCE [LARGE SCALE GENOMIC DNA]</scope>
    <source>
        <strain evidence="13 14">DS1314</strain>
    </source>
</reference>
<gene>
    <name evidence="10" type="primary">murG</name>
    <name evidence="13" type="ORF">J2T19_004870</name>
</gene>
<dbReference type="SUPFAM" id="SSF53756">
    <property type="entry name" value="UDP-Glycosyltransferase/glycogen phosphorylase"/>
    <property type="match status" value="1"/>
</dbReference>
<feature type="binding site" evidence="10">
    <location>
        <position position="195"/>
    </location>
    <ligand>
        <name>UDP-N-acetyl-alpha-D-glucosamine</name>
        <dbReference type="ChEBI" id="CHEBI:57705"/>
    </ligand>
</feature>
<keyword evidence="3 10" id="KW-0328">Glycosyltransferase</keyword>
<comment type="caution">
    <text evidence="13">The sequence shown here is derived from an EMBL/GenBank/DDBJ whole genome shotgun (WGS) entry which is preliminary data.</text>
</comment>
<evidence type="ECO:0000313" key="13">
    <source>
        <dbReference type="EMBL" id="MDQ0173377.1"/>
    </source>
</evidence>
<keyword evidence="14" id="KW-1185">Reference proteome</keyword>
<feature type="binding site" evidence="10">
    <location>
        <position position="290"/>
    </location>
    <ligand>
        <name>UDP-N-acetyl-alpha-D-glucosamine</name>
        <dbReference type="ChEBI" id="CHEBI:57705"/>
    </ligand>
</feature>
<dbReference type="Proteomes" id="UP001233836">
    <property type="component" value="Unassembled WGS sequence"/>
</dbReference>
<keyword evidence="7 10" id="KW-0472">Membrane</keyword>
<keyword evidence="9 10" id="KW-0961">Cell wall biogenesis/degradation</keyword>
<comment type="function">
    <text evidence="10">Cell wall formation. Catalyzes the transfer of a GlcNAc subunit on undecaprenyl-pyrophosphoryl-MurNAc-pentapeptide (lipid intermediate I) to form undecaprenyl-pyrophosphoryl-MurNAc-(pentapeptide)GlcNAc (lipid intermediate II).</text>
</comment>
<keyword evidence="6 10" id="KW-0573">Peptidoglycan synthesis</keyword>
<accession>A0ABT9WJA9</accession>
<dbReference type="Pfam" id="PF03033">
    <property type="entry name" value="Glyco_transf_28"/>
    <property type="match status" value="1"/>
</dbReference>
<evidence type="ECO:0000259" key="11">
    <source>
        <dbReference type="Pfam" id="PF03033"/>
    </source>
</evidence>
<keyword evidence="4 10" id="KW-0808">Transferase</keyword>
<evidence type="ECO:0000256" key="6">
    <source>
        <dbReference type="ARBA" id="ARBA00022984"/>
    </source>
</evidence>
<dbReference type="NCBIfam" id="NF009102">
    <property type="entry name" value="PRK12446.1"/>
    <property type="match status" value="1"/>
</dbReference>
<name>A0ABT9WJA9_9BACL</name>
<comment type="catalytic activity">
    <reaction evidence="10">
        <text>di-trans,octa-cis-undecaprenyl diphospho-N-acetyl-alpha-D-muramoyl-L-alanyl-D-glutamyl-meso-2,6-diaminopimeloyl-D-alanyl-D-alanine + UDP-N-acetyl-alpha-D-glucosamine = di-trans,octa-cis-undecaprenyl diphospho-[N-acetyl-alpha-D-glucosaminyl-(1-&gt;4)]-N-acetyl-alpha-D-muramoyl-L-alanyl-D-glutamyl-meso-2,6-diaminopimeloyl-D-alanyl-D-alanine + UDP + H(+)</text>
        <dbReference type="Rhea" id="RHEA:31227"/>
        <dbReference type="ChEBI" id="CHEBI:15378"/>
        <dbReference type="ChEBI" id="CHEBI:57705"/>
        <dbReference type="ChEBI" id="CHEBI:58223"/>
        <dbReference type="ChEBI" id="CHEBI:61387"/>
        <dbReference type="ChEBI" id="CHEBI:61388"/>
        <dbReference type="EC" id="2.4.1.227"/>
    </reaction>
</comment>
<dbReference type="Gene3D" id="3.40.50.2000">
    <property type="entry name" value="Glycogen Phosphorylase B"/>
    <property type="match status" value="2"/>
</dbReference>
<comment type="similarity">
    <text evidence="10">Belongs to the glycosyltransferase 28 family. MurG subfamily.</text>
</comment>